<dbReference type="Proteomes" id="UP001296776">
    <property type="component" value="Unassembled WGS sequence"/>
</dbReference>
<organism evidence="1 2">
    <name type="scientific">Halochromatium glycolicum</name>
    <dbReference type="NCBI Taxonomy" id="85075"/>
    <lineage>
        <taxon>Bacteria</taxon>
        <taxon>Pseudomonadati</taxon>
        <taxon>Pseudomonadota</taxon>
        <taxon>Gammaproteobacteria</taxon>
        <taxon>Chromatiales</taxon>
        <taxon>Chromatiaceae</taxon>
        <taxon>Halochromatium</taxon>
    </lineage>
</organism>
<comment type="caution">
    <text evidence="1">The sequence shown here is derived from an EMBL/GenBank/DDBJ whole genome shotgun (WGS) entry which is preliminary data.</text>
</comment>
<evidence type="ECO:0000313" key="2">
    <source>
        <dbReference type="Proteomes" id="UP001296776"/>
    </source>
</evidence>
<reference evidence="1" key="2">
    <citation type="journal article" date="2020" name="Microorganisms">
        <title>Osmotic Adaptation and Compatible Solute Biosynthesis of Phototrophic Bacteria as Revealed from Genome Analyses.</title>
        <authorList>
            <person name="Imhoff J.F."/>
            <person name="Rahn T."/>
            <person name="Kunzel S."/>
            <person name="Keller A."/>
            <person name="Neulinger S.C."/>
        </authorList>
    </citation>
    <scope>NUCLEOTIDE SEQUENCE</scope>
    <source>
        <strain evidence="1">DSM 11080</strain>
    </source>
</reference>
<name>A0AAJ0XAE2_9GAMM</name>
<dbReference type="AlphaFoldDB" id="A0AAJ0XAE2"/>
<dbReference type="EMBL" id="NRSJ01000020">
    <property type="protein sequence ID" value="MBK1705243.1"/>
    <property type="molecule type" value="Genomic_DNA"/>
</dbReference>
<proteinExistence type="predicted"/>
<gene>
    <name evidence="1" type="ORF">CKO40_11985</name>
</gene>
<sequence>MFATEQTEALLRFGFKFGRGGVHAARTMMLPELQRLLDALPEDAEQADYRAAVVDTNLLDKPSLKARKLGFEHLCGLYALDPNVCLFRVLRRLWHSDAPSQPVLALSMALARDALLRLSAPLILEARPGVRVSRDQMAERFATWGEGRFSATSVEAIAQRVNGTWTRAGYLTGRVKKVRTQPEITPVNVAFALFLAYLEGRLAQRLLTSDWVRVLDLPEERLIELTQAAALCGLLVFRRTGAVMEVRFPNYLTEQEREWLNEQA</sequence>
<evidence type="ECO:0000313" key="1">
    <source>
        <dbReference type="EMBL" id="MBK1705243.1"/>
    </source>
</evidence>
<keyword evidence="2" id="KW-1185">Reference proteome</keyword>
<protein>
    <submittedName>
        <fullName evidence="1">Uncharacterized protein</fullName>
    </submittedName>
</protein>
<reference evidence="1" key="1">
    <citation type="submission" date="2017-08" db="EMBL/GenBank/DDBJ databases">
        <authorList>
            <person name="Imhoff J.F."/>
            <person name="Rahn T."/>
            <person name="Kuenzel S."/>
            <person name="Neulinger S.C."/>
        </authorList>
    </citation>
    <scope>NUCLEOTIDE SEQUENCE</scope>
    <source>
        <strain evidence="1">DSM 11080</strain>
    </source>
</reference>
<accession>A0AAJ0XAE2</accession>
<dbReference type="RefSeq" id="WP_200346458.1">
    <property type="nucleotide sequence ID" value="NZ_NRSJ01000020.1"/>
</dbReference>